<evidence type="ECO:0000313" key="4">
    <source>
        <dbReference type="Proteomes" id="UP000638986"/>
    </source>
</evidence>
<sequence>MQNVTRLVILGQVKSDSNGRGRYPKSSAVFPPPSAPVFYLRIKAARALITDKTDKALIIGPRRAAVIDALGGLQWYSLNADGTKLDGCRFGSDFMAGDMFPAKYVENPTLIDRKFMEIVWDEEIPF</sequence>
<gene>
    <name evidence="1" type="ORF">I5Q09_23970</name>
    <name evidence="2" type="ORF">NCTC11842_00072</name>
</gene>
<evidence type="ECO:0000313" key="2">
    <source>
        <dbReference type="EMBL" id="SPY99927.1"/>
    </source>
</evidence>
<evidence type="ECO:0000313" key="1">
    <source>
        <dbReference type="EMBL" id="MBH3441739.1"/>
    </source>
</evidence>
<protein>
    <submittedName>
        <fullName evidence="2">Uncharacterized protein</fullName>
    </submittedName>
</protein>
<proteinExistence type="predicted"/>
<organism evidence="2 3">
    <name type="scientific">Pseudomonas luteola</name>
    <dbReference type="NCBI Taxonomy" id="47886"/>
    <lineage>
        <taxon>Bacteria</taxon>
        <taxon>Pseudomonadati</taxon>
        <taxon>Pseudomonadota</taxon>
        <taxon>Gammaproteobacteria</taxon>
        <taxon>Pseudomonadales</taxon>
        <taxon>Pseudomonadaceae</taxon>
        <taxon>Pseudomonas</taxon>
    </lineage>
</organism>
<dbReference type="Proteomes" id="UP000250443">
    <property type="component" value="Unassembled WGS sequence"/>
</dbReference>
<reference evidence="2 3" key="1">
    <citation type="submission" date="2018-06" db="EMBL/GenBank/DDBJ databases">
        <authorList>
            <consortium name="Pathogen Informatics"/>
            <person name="Doyle S."/>
        </authorList>
    </citation>
    <scope>NUCLEOTIDE SEQUENCE [LARGE SCALE GENOMIC DNA]</scope>
    <source>
        <strain evidence="2 3">NCTC11842</strain>
    </source>
</reference>
<name>A0A2X2BW58_PSELU</name>
<accession>A0A2X2BW58</accession>
<dbReference type="Proteomes" id="UP000638986">
    <property type="component" value="Unassembled WGS sequence"/>
</dbReference>
<dbReference type="RefSeq" id="WP_112297427.1">
    <property type="nucleotide sequence ID" value="NZ_JAAMQY010000010.1"/>
</dbReference>
<evidence type="ECO:0000313" key="3">
    <source>
        <dbReference type="Proteomes" id="UP000250443"/>
    </source>
</evidence>
<dbReference type="EMBL" id="JADTXM010000027">
    <property type="protein sequence ID" value="MBH3441739.1"/>
    <property type="molecule type" value="Genomic_DNA"/>
</dbReference>
<dbReference type="AlphaFoldDB" id="A0A2X2BW58"/>
<dbReference type="EMBL" id="UAUF01000002">
    <property type="protein sequence ID" value="SPY99927.1"/>
    <property type="molecule type" value="Genomic_DNA"/>
</dbReference>
<reference evidence="1 4" key="2">
    <citation type="submission" date="2020-11" db="EMBL/GenBank/DDBJ databases">
        <title>Enhanced detection system for hospital associated transmission using whole genome sequencing surveillance.</title>
        <authorList>
            <person name="Harrison L.H."/>
            <person name="Van Tyne D."/>
            <person name="Marsh J.W."/>
            <person name="Griffith M.P."/>
            <person name="Snyder D.J."/>
            <person name="Cooper V.S."/>
            <person name="Mustapha M."/>
        </authorList>
    </citation>
    <scope>NUCLEOTIDE SEQUENCE [LARGE SCALE GENOMIC DNA]</scope>
    <source>
        <strain evidence="1 4">PSB00013</strain>
    </source>
</reference>